<dbReference type="RefSeq" id="WP_254091899.1">
    <property type="nucleotide sequence ID" value="NZ_JAHESC010000029.1"/>
</dbReference>
<sequence length="74" mass="8276">MKSICSKIYHTFSTEGAQEIPASDLSLLIAYLNVSPTAMYCMEVDEAGFVFSTKTASFRYHHDALPEERLVDVV</sequence>
<gene>
    <name evidence="1" type="ORF">KK078_19030</name>
</gene>
<name>A0AAP2GER3_9BACT</name>
<comment type="caution">
    <text evidence="1">The sequence shown here is derived from an EMBL/GenBank/DDBJ whole genome shotgun (WGS) entry which is preliminary data.</text>
</comment>
<dbReference type="EMBL" id="JAHESC010000029">
    <property type="protein sequence ID" value="MBT1688672.1"/>
    <property type="molecule type" value="Genomic_DNA"/>
</dbReference>
<accession>A0AAP2GER3</accession>
<evidence type="ECO:0000313" key="2">
    <source>
        <dbReference type="Proteomes" id="UP001319180"/>
    </source>
</evidence>
<reference evidence="1 2" key="1">
    <citation type="submission" date="2021-05" db="EMBL/GenBank/DDBJ databases">
        <title>A Polyphasic approach of four new species of the genus Ohtaekwangia: Ohtaekwangia histidinii sp. nov., Ohtaekwangia cretensis sp. nov., Ohtaekwangia indiensis sp. nov., Ohtaekwangia reichenbachii sp. nov. from diverse environment.</title>
        <authorList>
            <person name="Octaviana S."/>
        </authorList>
    </citation>
    <scope>NUCLEOTIDE SEQUENCE [LARGE SCALE GENOMIC DNA]</scope>
    <source>
        <strain evidence="1 2">PWU37</strain>
    </source>
</reference>
<organism evidence="1 2">
    <name type="scientific">Dawidia soli</name>
    <dbReference type="NCBI Taxonomy" id="2782352"/>
    <lineage>
        <taxon>Bacteria</taxon>
        <taxon>Pseudomonadati</taxon>
        <taxon>Bacteroidota</taxon>
        <taxon>Cytophagia</taxon>
        <taxon>Cytophagales</taxon>
        <taxon>Chryseotaleaceae</taxon>
        <taxon>Dawidia</taxon>
    </lineage>
</organism>
<evidence type="ECO:0000313" key="1">
    <source>
        <dbReference type="EMBL" id="MBT1688672.1"/>
    </source>
</evidence>
<dbReference type="AlphaFoldDB" id="A0AAP2GER3"/>
<protein>
    <submittedName>
        <fullName evidence="1">Uncharacterized protein</fullName>
    </submittedName>
</protein>
<dbReference type="Proteomes" id="UP001319180">
    <property type="component" value="Unassembled WGS sequence"/>
</dbReference>
<keyword evidence="2" id="KW-1185">Reference proteome</keyword>
<proteinExistence type="predicted"/>